<keyword evidence="2" id="KW-1185">Reference proteome</keyword>
<organism evidence="1 2">
    <name type="scientific">Trichonephila clavata</name>
    <name type="common">Joro spider</name>
    <name type="synonym">Nephila clavata</name>
    <dbReference type="NCBI Taxonomy" id="2740835"/>
    <lineage>
        <taxon>Eukaryota</taxon>
        <taxon>Metazoa</taxon>
        <taxon>Ecdysozoa</taxon>
        <taxon>Arthropoda</taxon>
        <taxon>Chelicerata</taxon>
        <taxon>Arachnida</taxon>
        <taxon>Araneae</taxon>
        <taxon>Araneomorphae</taxon>
        <taxon>Entelegynae</taxon>
        <taxon>Araneoidea</taxon>
        <taxon>Nephilidae</taxon>
        <taxon>Trichonephila</taxon>
    </lineage>
</organism>
<accession>A0A8X6FCP2</accession>
<evidence type="ECO:0000313" key="1">
    <source>
        <dbReference type="EMBL" id="GFQ75866.1"/>
    </source>
</evidence>
<evidence type="ECO:0000313" key="2">
    <source>
        <dbReference type="Proteomes" id="UP000887116"/>
    </source>
</evidence>
<proteinExistence type="predicted"/>
<gene>
    <name evidence="1" type="ORF">TNCT_60521</name>
</gene>
<sequence length="87" mass="10572">MEILRALLLSPRSWWVQWIGRRGFLARHRFETPLHLKKKKENDQDTLRGCKRERKGRYTSMRYMAWRELQIMVLQQKVSIVDLDGLC</sequence>
<reference evidence="1" key="1">
    <citation type="submission" date="2020-07" db="EMBL/GenBank/DDBJ databases">
        <title>Multicomponent nature underlies the extraordinary mechanical properties of spider dragline silk.</title>
        <authorList>
            <person name="Kono N."/>
            <person name="Nakamura H."/>
            <person name="Mori M."/>
            <person name="Yoshida Y."/>
            <person name="Ohtoshi R."/>
            <person name="Malay A.D."/>
            <person name="Moran D.A.P."/>
            <person name="Tomita M."/>
            <person name="Numata K."/>
            <person name="Arakawa K."/>
        </authorList>
    </citation>
    <scope>NUCLEOTIDE SEQUENCE</scope>
</reference>
<dbReference type="AlphaFoldDB" id="A0A8X6FCP2"/>
<protein>
    <submittedName>
        <fullName evidence="1">Uncharacterized protein</fullName>
    </submittedName>
</protein>
<comment type="caution">
    <text evidence="1">The sequence shown here is derived from an EMBL/GenBank/DDBJ whole genome shotgun (WGS) entry which is preliminary data.</text>
</comment>
<dbReference type="Proteomes" id="UP000887116">
    <property type="component" value="Unassembled WGS sequence"/>
</dbReference>
<name>A0A8X6FCP2_TRICU</name>
<dbReference type="EMBL" id="BMAO01031545">
    <property type="protein sequence ID" value="GFQ75866.1"/>
    <property type="molecule type" value="Genomic_DNA"/>
</dbReference>